<keyword evidence="2" id="KW-0833">Ubl conjugation pathway</keyword>
<comment type="similarity">
    <text evidence="1">Belongs to the UFD1 family.</text>
</comment>
<dbReference type="Gene3D" id="3.10.330.10">
    <property type="match status" value="1"/>
</dbReference>
<dbReference type="Pfam" id="PF24842">
    <property type="entry name" value="UFD1_N2"/>
    <property type="match status" value="1"/>
</dbReference>
<keyword evidence="3" id="KW-0175">Coiled coil</keyword>
<dbReference type="GO" id="GO:0006511">
    <property type="term" value="P:ubiquitin-dependent protein catabolic process"/>
    <property type="evidence" value="ECO:0007669"/>
    <property type="project" value="InterPro"/>
</dbReference>
<dbReference type="InParanoid" id="A0A2R5GSZ5"/>
<dbReference type="InterPro" id="IPR055418">
    <property type="entry name" value="UFD1_N2"/>
</dbReference>
<dbReference type="Pfam" id="PF00789">
    <property type="entry name" value="UBX"/>
    <property type="match status" value="1"/>
</dbReference>
<accession>A0A2R5GSZ5</accession>
<dbReference type="PROSITE" id="PS50033">
    <property type="entry name" value="UBX"/>
    <property type="match status" value="1"/>
</dbReference>
<dbReference type="InterPro" id="IPR042299">
    <property type="entry name" value="Ufd1-like_Nn"/>
</dbReference>
<feature type="region of interest" description="Disordered" evidence="4">
    <location>
        <begin position="405"/>
        <end position="464"/>
    </location>
</feature>
<comment type="caution">
    <text evidence="6">The sequence shown here is derived from an EMBL/GenBank/DDBJ whole genome shotgun (WGS) entry which is preliminary data.</text>
</comment>
<dbReference type="Pfam" id="PF03152">
    <property type="entry name" value="UFD1_N1"/>
    <property type="match status" value="1"/>
</dbReference>
<organism evidence="6 7">
    <name type="scientific">Hondaea fermentalgiana</name>
    <dbReference type="NCBI Taxonomy" id="2315210"/>
    <lineage>
        <taxon>Eukaryota</taxon>
        <taxon>Sar</taxon>
        <taxon>Stramenopiles</taxon>
        <taxon>Bigyra</taxon>
        <taxon>Labyrinthulomycetes</taxon>
        <taxon>Thraustochytrida</taxon>
        <taxon>Thraustochytriidae</taxon>
        <taxon>Hondaea</taxon>
    </lineage>
</organism>
<evidence type="ECO:0000256" key="2">
    <source>
        <dbReference type="ARBA" id="ARBA00022786"/>
    </source>
</evidence>
<dbReference type="CDD" id="cd01767">
    <property type="entry name" value="UBX"/>
    <property type="match status" value="1"/>
</dbReference>
<evidence type="ECO:0000256" key="1">
    <source>
        <dbReference type="ARBA" id="ARBA00006043"/>
    </source>
</evidence>
<dbReference type="Gene3D" id="2.40.40.50">
    <property type="entry name" value="Ubiquitin fusion degradation protein UFD1, N-terminal domain"/>
    <property type="match status" value="1"/>
</dbReference>
<evidence type="ECO:0000256" key="3">
    <source>
        <dbReference type="SAM" id="Coils"/>
    </source>
</evidence>
<dbReference type="Gene3D" id="1.10.8.10">
    <property type="entry name" value="DNA helicase RuvA subunit, C-terminal domain"/>
    <property type="match status" value="1"/>
</dbReference>
<evidence type="ECO:0000313" key="6">
    <source>
        <dbReference type="EMBL" id="GBG33982.1"/>
    </source>
</evidence>
<evidence type="ECO:0000313" key="7">
    <source>
        <dbReference type="Proteomes" id="UP000241890"/>
    </source>
</evidence>
<dbReference type="SUPFAM" id="SSF46934">
    <property type="entry name" value="UBA-like"/>
    <property type="match status" value="1"/>
</dbReference>
<proteinExistence type="inferred from homology"/>
<dbReference type="SUPFAM" id="SSF54236">
    <property type="entry name" value="Ubiquitin-like"/>
    <property type="match status" value="1"/>
</dbReference>
<dbReference type="GO" id="GO:0034098">
    <property type="term" value="C:VCP-NPL4-UFD1 AAA ATPase complex"/>
    <property type="evidence" value="ECO:0007669"/>
    <property type="project" value="TreeGrafter"/>
</dbReference>
<evidence type="ECO:0000259" key="5">
    <source>
        <dbReference type="PROSITE" id="PS50033"/>
    </source>
</evidence>
<evidence type="ECO:0000256" key="4">
    <source>
        <dbReference type="SAM" id="MobiDB-lite"/>
    </source>
</evidence>
<reference evidence="6 7" key="1">
    <citation type="submission" date="2017-12" db="EMBL/GenBank/DDBJ databases">
        <title>Sequencing, de novo assembly and annotation of complete genome of a new Thraustochytrid species, strain FCC1311.</title>
        <authorList>
            <person name="Sedici K."/>
            <person name="Godart F."/>
            <person name="Aiese Cigliano R."/>
            <person name="Sanseverino W."/>
            <person name="Barakat M."/>
            <person name="Ortet P."/>
            <person name="Marechal E."/>
            <person name="Cagnac O."/>
            <person name="Amato A."/>
        </authorList>
    </citation>
    <scope>NUCLEOTIDE SEQUENCE [LARGE SCALE GENOMIC DNA]</scope>
</reference>
<dbReference type="InterPro" id="IPR001012">
    <property type="entry name" value="UBX_dom"/>
</dbReference>
<dbReference type="InterPro" id="IPR004854">
    <property type="entry name" value="Ufd1-like"/>
</dbReference>
<dbReference type="InterPro" id="IPR029071">
    <property type="entry name" value="Ubiquitin-like_domsf"/>
</dbReference>
<dbReference type="OrthoDB" id="422728at2759"/>
<dbReference type="PANTHER" id="PTHR12555">
    <property type="entry name" value="UBIQUITIN FUSION DEGRADATON PROTEIN 1"/>
    <property type="match status" value="1"/>
</dbReference>
<dbReference type="GO" id="GO:0036503">
    <property type="term" value="P:ERAD pathway"/>
    <property type="evidence" value="ECO:0007669"/>
    <property type="project" value="TreeGrafter"/>
</dbReference>
<keyword evidence="7" id="KW-1185">Reference proteome</keyword>
<dbReference type="Proteomes" id="UP000241890">
    <property type="component" value="Unassembled WGS sequence"/>
</dbReference>
<feature type="domain" description="UBX" evidence="5">
    <location>
        <begin position="312"/>
        <end position="396"/>
    </location>
</feature>
<dbReference type="InterPro" id="IPR009060">
    <property type="entry name" value="UBA-like_sf"/>
</dbReference>
<name>A0A2R5GSZ5_9STRA</name>
<dbReference type="EMBL" id="BEYU01000176">
    <property type="protein sequence ID" value="GBG33982.1"/>
    <property type="molecule type" value="Genomic_DNA"/>
</dbReference>
<feature type="coiled-coil region" evidence="3">
    <location>
        <begin position="9"/>
        <end position="68"/>
    </location>
</feature>
<dbReference type="InterPro" id="IPR055417">
    <property type="entry name" value="UFD1_N1"/>
</dbReference>
<dbReference type="GO" id="GO:0031593">
    <property type="term" value="F:polyubiquitin modification-dependent protein binding"/>
    <property type="evidence" value="ECO:0007669"/>
    <property type="project" value="TreeGrafter"/>
</dbReference>
<dbReference type="PANTHER" id="PTHR12555:SF13">
    <property type="entry name" value="UBIQUITIN RECOGNITION FACTOR IN ER-ASSOCIATED DEGRADATION PROTEIN 1"/>
    <property type="match status" value="1"/>
</dbReference>
<protein>
    <submittedName>
        <fullName evidence="6">Ubiquitin recognition factor in ER-associated degradation protein 1</fullName>
    </submittedName>
</protein>
<sequence>MELEFAASARRLERERLARKREVERKKRKQEKLSREADAMQARVARLVEERRRARAQEAREAARLEEQSQGIQLDVSLCVKPRAKADTNRIVLPKSVLETLEAQRALDIVQGPLTFAVSVNVDGVGVVTTHCGVDEFTEDDGCCAVPPAVALSLTGGNQVDWLVGRQVRVRFAQLPHHAKVKVAFQPRGQGFHRGEDEVVNIDIKTVLLRTLRDMLTLTEGDVVPIRNEGVTYELVVRHISPDPAILILNTDVEVDLMPSERAEEELRRREDRATWLAARRARIDAKQAVLETADKNEDNKNHDGVPKRFPLRLRMPSGKTFTRTFQADTPLEQVLDWAAINLPEPPSDLPLHVEDNAEFYLVQALAGRTQARYDVSMAARSLADLGFAGRESLLVNWNYFPSGEAPSQATEENVPEEGTSGAALASASSPPAAPQETQTPLQDIDSDEDRSVGNSAEPKATATFTDAMQAAEAQLDRSLEEENLRKAMEASRVDKGPNATEETAADKVHIFHSLVAKGVAPTEAAQAAQKYPDQIIELETMGFVDHARNLELLDRYQGRLERVVNLLAGGD</sequence>
<dbReference type="AlphaFoldDB" id="A0A2R5GSZ5"/>
<dbReference type="SMART" id="SM00166">
    <property type="entry name" value="UBX"/>
    <property type="match status" value="1"/>
</dbReference>
<gene>
    <name evidence="6" type="ORF">FCC1311_102052</name>
</gene>
<dbReference type="Gene3D" id="3.10.20.90">
    <property type="entry name" value="Phosphatidylinositol 3-kinase Catalytic Subunit, Chain A, domain 1"/>
    <property type="match status" value="1"/>
</dbReference>